<reference evidence="1 2" key="1">
    <citation type="journal article" date="2014" name="Agronomy (Basel)">
        <title>A Draft Genome Sequence for Ensete ventricosum, the Drought-Tolerant Tree Against Hunger.</title>
        <authorList>
            <person name="Harrison J."/>
            <person name="Moore K.A."/>
            <person name="Paszkiewicz K."/>
            <person name="Jones T."/>
            <person name="Grant M."/>
            <person name="Ambacheew D."/>
            <person name="Muzemil S."/>
            <person name="Studholme D.J."/>
        </authorList>
    </citation>
    <scope>NUCLEOTIDE SEQUENCE [LARGE SCALE GENOMIC DNA]</scope>
</reference>
<name>A0A426YH14_ENSVE</name>
<protein>
    <submittedName>
        <fullName evidence="1">Uncharacterized protein</fullName>
    </submittedName>
</protein>
<dbReference type="EMBL" id="AMZH03012418">
    <property type="protein sequence ID" value="RRT51054.1"/>
    <property type="molecule type" value="Genomic_DNA"/>
</dbReference>
<dbReference type="PROSITE" id="PS51257">
    <property type="entry name" value="PROKAR_LIPOPROTEIN"/>
    <property type="match status" value="1"/>
</dbReference>
<evidence type="ECO:0000313" key="1">
    <source>
        <dbReference type="EMBL" id="RRT51054.1"/>
    </source>
</evidence>
<dbReference type="Proteomes" id="UP000287651">
    <property type="component" value="Unassembled WGS sequence"/>
</dbReference>
<sequence>MSTILRKNMMIINFTQSCTRIRVSINFSCTVSKIQNTGHSHRTSPWEIVRALFREKNGRS</sequence>
<evidence type="ECO:0000313" key="2">
    <source>
        <dbReference type="Proteomes" id="UP000287651"/>
    </source>
</evidence>
<organism evidence="1 2">
    <name type="scientific">Ensete ventricosum</name>
    <name type="common">Abyssinian banana</name>
    <name type="synonym">Musa ensete</name>
    <dbReference type="NCBI Taxonomy" id="4639"/>
    <lineage>
        <taxon>Eukaryota</taxon>
        <taxon>Viridiplantae</taxon>
        <taxon>Streptophyta</taxon>
        <taxon>Embryophyta</taxon>
        <taxon>Tracheophyta</taxon>
        <taxon>Spermatophyta</taxon>
        <taxon>Magnoliopsida</taxon>
        <taxon>Liliopsida</taxon>
        <taxon>Zingiberales</taxon>
        <taxon>Musaceae</taxon>
        <taxon>Ensete</taxon>
    </lineage>
</organism>
<proteinExistence type="predicted"/>
<comment type="caution">
    <text evidence="1">The sequence shown here is derived from an EMBL/GenBank/DDBJ whole genome shotgun (WGS) entry which is preliminary data.</text>
</comment>
<accession>A0A426YH14</accession>
<dbReference type="AlphaFoldDB" id="A0A426YH14"/>
<gene>
    <name evidence="1" type="ORF">B296_00051321</name>
</gene>